<dbReference type="RefSeq" id="WP_118845602.1">
    <property type="nucleotide sequence ID" value="NZ_CP032092.1"/>
</dbReference>
<sequence>MRTAKDNSARLGGRVASLDIRNGQDGYFGTVTIACDDGYFKKSNEPNGQSEWVDRIYFFDVKVDSRFLKNFKPAIEVGDEVTLRGKLVQEKWTDNGGQNRSSTKIKAIELIQHLRKVEVECLKATGLIGNQNQQNSHPQQNSSSNYQSAPQHHSQQQNNAQNYQRSQQDQSAPIHYPQSQGGFAPKPQPGGYGGSQQ</sequence>
<evidence type="ECO:0000256" key="2">
    <source>
        <dbReference type="PROSITE-ProRule" id="PRU00252"/>
    </source>
</evidence>
<accession>A0AAD0WEP1</accession>
<proteinExistence type="predicted"/>
<protein>
    <recommendedName>
        <fullName evidence="6">Single-stranded DNA-binding protein</fullName>
    </recommendedName>
</protein>
<name>A0AAD0WEP1_9GAMM</name>
<gene>
    <name evidence="4" type="ORF">D0907_20690</name>
</gene>
<dbReference type="SUPFAM" id="SSF50249">
    <property type="entry name" value="Nucleic acid-binding proteins"/>
    <property type="match status" value="1"/>
</dbReference>
<geneLocation type="plasmid" evidence="4 5">
    <name>unnamed2</name>
</geneLocation>
<evidence type="ECO:0008006" key="6">
    <source>
        <dbReference type="Google" id="ProtNLM"/>
    </source>
</evidence>
<feature type="compositionally biased region" description="Low complexity" evidence="3">
    <location>
        <begin position="130"/>
        <end position="168"/>
    </location>
</feature>
<dbReference type="PROSITE" id="PS50935">
    <property type="entry name" value="SSB"/>
    <property type="match status" value="1"/>
</dbReference>
<evidence type="ECO:0000256" key="3">
    <source>
        <dbReference type="SAM" id="MobiDB-lite"/>
    </source>
</evidence>
<evidence type="ECO:0000256" key="1">
    <source>
        <dbReference type="ARBA" id="ARBA00023125"/>
    </source>
</evidence>
<dbReference type="Pfam" id="PF00436">
    <property type="entry name" value="SSB"/>
    <property type="match status" value="1"/>
</dbReference>
<evidence type="ECO:0000313" key="4">
    <source>
        <dbReference type="EMBL" id="AXV67748.1"/>
    </source>
</evidence>
<keyword evidence="1 2" id="KW-0238">DNA-binding</keyword>
<dbReference type="GO" id="GO:0003697">
    <property type="term" value="F:single-stranded DNA binding"/>
    <property type="evidence" value="ECO:0007669"/>
    <property type="project" value="InterPro"/>
</dbReference>
<dbReference type="InterPro" id="IPR000424">
    <property type="entry name" value="Primosome_PriB/ssb"/>
</dbReference>
<dbReference type="InterPro" id="IPR012340">
    <property type="entry name" value="NA-bd_OB-fold"/>
</dbReference>
<dbReference type="Gene3D" id="2.40.50.140">
    <property type="entry name" value="Nucleic acid-binding proteins"/>
    <property type="match status" value="1"/>
</dbReference>
<evidence type="ECO:0000313" key="5">
    <source>
        <dbReference type="Proteomes" id="UP000264605"/>
    </source>
</evidence>
<dbReference type="GeneID" id="99507894"/>
<dbReference type="KEGG" id="pdj:D0907_20690"/>
<dbReference type="AlphaFoldDB" id="A0AAD0WEP1"/>
<dbReference type="Proteomes" id="UP000264605">
    <property type="component" value="Plasmid unnamed2"/>
</dbReference>
<reference evidence="4 5" key="1">
    <citation type="submission" date="2018-08" db="EMBL/GenBank/DDBJ databases">
        <title>Draft genome sequence of Pseudoalteromonas donghaensis HJ51.</title>
        <authorList>
            <person name="Oh J."/>
            <person name="Roh D."/>
        </authorList>
    </citation>
    <scope>NUCLEOTIDE SEQUENCE [LARGE SCALE GENOMIC DNA]</scope>
    <source>
        <strain evidence="4 5">HJ51</strain>
        <plasmid evidence="4 5">unnamed2</plasmid>
    </source>
</reference>
<keyword evidence="4" id="KW-0614">Plasmid</keyword>
<dbReference type="EMBL" id="CP032092">
    <property type="protein sequence ID" value="AXV67748.1"/>
    <property type="molecule type" value="Genomic_DNA"/>
</dbReference>
<organism evidence="4 5">
    <name type="scientific">Pseudoalteromonas lipolytica</name>
    <dbReference type="NCBI Taxonomy" id="570156"/>
    <lineage>
        <taxon>Bacteria</taxon>
        <taxon>Pseudomonadati</taxon>
        <taxon>Pseudomonadota</taxon>
        <taxon>Gammaproteobacteria</taxon>
        <taxon>Alteromonadales</taxon>
        <taxon>Pseudoalteromonadaceae</taxon>
        <taxon>Pseudoalteromonas</taxon>
    </lineage>
</organism>
<feature type="region of interest" description="Disordered" evidence="3">
    <location>
        <begin position="130"/>
        <end position="197"/>
    </location>
</feature>